<evidence type="ECO:0000256" key="13">
    <source>
        <dbReference type="SAM" id="Phobius"/>
    </source>
</evidence>
<comment type="subcellular location">
    <subcellularLocation>
        <location evidence="1">Membrane</location>
        <topology evidence="1">Multi-pass membrane protein</topology>
    </subcellularLocation>
</comment>
<keyword evidence="9" id="KW-0406">Ion transport</keyword>
<keyword evidence="4" id="KW-0633">Potassium transport</keyword>
<evidence type="ECO:0000256" key="8">
    <source>
        <dbReference type="ARBA" id="ARBA00022989"/>
    </source>
</evidence>
<evidence type="ECO:0000256" key="9">
    <source>
        <dbReference type="ARBA" id="ARBA00023065"/>
    </source>
</evidence>
<evidence type="ECO:0000256" key="6">
    <source>
        <dbReference type="ARBA" id="ARBA00022826"/>
    </source>
</evidence>
<accession>Q1G8T4</accession>
<keyword evidence="15" id="KW-1185">Reference proteome</keyword>
<evidence type="ECO:0000256" key="1">
    <source>
        <dbReference type="ARBA" id="ARBA00004141"/>
    </source>
</evidence>
<gene>
    <name evidence="14" type="ordered locus">Ldb1766</name>
</gene>
<dbReference type="KEGG" id="ldb:Ldb1766"/>
<reference evidence="14 15" key="1">
    <citation type="journal article" date="2006" name="Proc. Natl. Acad. Sci. U.S.A.">
        <title>The complete genome sequence of Lactobacillus bulgaricus reveals extensive and ongoing reductive evolution.</title>
        <authorList>
            <person name="van de Guchte M."/>
            <person name="Penaud S."/>
            <person name="Grimaldi C."/>
            <person name="Barbe V."/>
            <person name="Bryson K."/>
            <person name="Nicolas P."/>
            <person name="Robert C."/>
            <person name="Oztas S."/>
            <person name="Mangenot S."/>
            <person name="Couloux A."/>
            <person name="Loux V."/>
            <person name="Dervyn R."/>
            <person name="Bossy R."/>
            <person name="Bolotin A."/>
            <person name="Batto J.-M."/>
            <person name="Walunas T."/>
            <person name="Gibrat J.-F."/>
            <person name="Bessieres P."/>
            <person name="Weissenbach J."/>
            <person name="Ehrlich S.D."/>
            <person name="Maguin E."/>
        </authorList>
    </citation>
    <scope>NUCLEOTIDE SEQUENCE [LARGE SCALE GENOMIC DNA]</scope>
    <source>
        <strain evidence="15">ATCC 11842 / DSM 20081 / BCRC 10696 / JCM 1002 / NBRC 13953 / NCIMB 11778 / NCTC 12712 / WDCM 00102 / Lb 14</strain>
    </source>
</reference>
<dbReference type="eggNOG" id="COG3548">
    <property type="taxonomic scope" value="Bacteria"/>
</dbReference>
<evidence type="ECO:0000256" key="11">
    <source>
        <dbReference type="ARBA" id="ARBA00023303"/>
    </source>
</evidence>
<evidence type="ECO:0000313" key="15">
    <source>
        <dbReference type="Proteomes" id="UP000001259"/>
    </source>
</evidence>
<dbReference type="RefSeq" id="WP_011544180.1">
    <property type="nucleotide sequence ID" value="NC_008054.1"/>
</dbReference>
<keyword evidence="5 13" id="KW-0812">Transmembrane</keyword>
<keyword evidence="10 13" id="KW-0472">Membrane</keyword>
<keyword evidence="3" id="KW-0813">Transport</keyword>
<evidence type="ECO:0000256" key="12">
    <source>
        <dbReference type="ARBA" id="ARBA00034430"/>
    </source>
</evidence>
<evidence type="ECO:0000256" key="10">
    <source>
        <dbReference type="ARBA" id="ARBA00023136"/>
    </source>
</evidence>
<feature type="transmembrane region" description="Helical" evidence="13">
    <location>
        <begin position="78"/>
        <end position="96"/>
    </location>
</feature>
<evidence type="ECO:0000256" key="7">
    <source>
        <dbReference type="ARBA" id="ARBA00022958"/>
    </source>
</evidence>
<sequence length="234" mass="26944">MSKNRLEAFSDGVLAIIITITVLEIRAPEEASFQALKPLIPQLVIYLLSFFHMAIYWVNHHNITHALPSVNHKVIWTNMAWLFMTSLIPLATAWVGKNPLAGPPLFLYGLVLLLSSVSFLLLQHFAWQIAYDSQDLKENMGIKGCLTLAANLGIALSAFAWPILSWVFMALVMLMWFMPDQRAKEWREKMRIKNRKKSKEKIHKPGLWFFVVIRLIQAGRPCSRRCRRSRQFPG</sequence>
<evidence type="ECO:0000313" key="14">
    <source>
        <dbReference type="EMBL" id="CAI98540.1"/>
    </source>
</evidence>
<feature type="transmembrane region" description="Helical" evidence="13">
    <location>
        <begin position="6"/>
        <end position="27"/>
    </location>
</feature>
<dbReference type="GO" id="GO:0015252">
    <property type="term" value="F:proton channel activity"/>
    <property type="evidence" value="ECO:0007669"/>
    <property type="project" value="InterPro"/>
</dbReference>
<dbReference type="Pfam" id="PF06736">
    <property type="entry name" value="TMEM175"/>
    <property type="match status" value="1"/>
</dbReference>
<organism evidence="14 15">
    <name type="scientific">Lactobacillus delbrueckii subsp. bulgaricus (strain ATCC 11842 / DSM 20081 / BCRC 10696 / JCM 1002 / NBRC 13953 / NCIMB 11778 / NCTC 12712 / WDCM 00102 / Lb 14)</name>
    <dbReference type="NCBI Taxonomy" id="390333"/>
    <lineage>
        <taxon>Bacteria</taxon>
        <taxon>Bacillati</taxon>
        <taxon>Bacillota</taxon>
        <taxon>Bacilli</taxon>
        <taxon>Lactobacillales</taxon>
        <taxon>Lactobacillaceae</taxon>
        <taxon>Lactobacillus</taxon>
    </lineage>
</organism>
<feature type="transmembrane region" description="Helical" evidence="13">
    <location>
        <begin position="105"/>
        <end position="126"/>
    </location>
</feature>
<comment type="catalytic activity">
    <reaction evidence="12">
        <text>K(+)(in) = K(+)(out)</text>
        <dbReference type="Rhea" id="RHEA:29463"/>
        <dbReference type="ChEBI" id="CHEBI:29103"/>
    </reaction>
</comment>
<evidence type="ECO:0000256" key="2">
    <source>
        <dbReference type="ARBA" id="ARBA00006920"/>
    </source>
</evidence>
<feature type="transmembrane region" description="Helical" evidence="13">
    <location>
        <begin position="146"/>
        <end position="177"/>
    </location>
</feature>
<proteinExistence type="inferred from homology"/>
<comment type="similarity">
    <text evidence="2">Belongs to the TMEM175 family.</text>
</comment>
<keyword evidence="8 13" id="KW-1133">Transmembrane helix</keyword>
<dbReference type="HOGENOM" id="CLU_090238_1_0_9"/>
<dbReference type="GO" id="GO:0016020">
    <property type="term" value="C:membrane"/>
    <property type="evidence" value="ECO:0007669"/>
    <property type="project" value="UniProtKB-SubCell"/>
</dbReference>
<keyword evidence="7" id="KW-0630">Potassium</keyword>
<evidence type="ECO:0000256" key="3">
    <source>
        <dbReference type="ARBA" id="ARBA00022448"/>
    </source>
</evidence>
<dbReference type="InterPro" id="IPR010617">
    <property type="entry name" value="TMEM175-like"/>
</dbReference>
<evidence type="ECO:0000256" key="4">
    <source>
        <dbReference type="ARBA" id="ARBA00022538"/>
    </source>
</evidence>
<dbReference type="EMBL" id="CR954253">
    <property type="protein sequence ID" value="CAI98540.1"/>
    <property type="molecule type" value="Genomic_DNA"/>
</dbReference>
<name>Q1G8T4_LACDA</name>
<evidence type="ECO:0000256" key="5">
    <source>
        <dbReference type="ARBA" id="ARBA00022692"/>
    </source>
</evidence>
<dbReference type="Proteomes" id="UP000001259">
    <property type="component" value="Chromosome"/>
</dbReference>
<dbReference type="GO" id="GO:0005267">
    <property type="term" value="F:potassium channel activity"/>
    <property type="evidence" value="ECO:0007669"/>
    <property type="project" value="UniProtKB-KW"/>
</dbReference>
<keyword evidence="11" id="KW-0407">Ion channel</keyword>
<protein>
    <submittedName>
        <fullName evidence="14">Hypothetical membrane protein</fullName>
    </submittedName>
</protein>
<dbReference type="AlphaFoldDB" id="Q1G8T4"/>
<keyword evidence="6" id="KW-0631">Potassium channel</keyword>
<feature type="transmembrane region" description="Helical" evidence="13">
    <location>
        <begin position="39"/>
        <end position="58"/>
    </location>
</feature>